<evidence type="ECO:0000256" key="1">
    <source>
        <dbReference type="ARBA" id="ARBA00009776"/>
    </source>
</evidence>
<evidence type="ECO:0000256" key="9">
    <source>
        <dbReference type="ARBA" id="ARBA00029962"/>
    </source>
</evidence>
<reference evidence="14 15" key="1">
    <citation type="submission" date="2016-12" db="EMBL/GenBank/DDBJ databases">
        <title>Comparative genomics of Bartonella apis.</title>
        <authorList>
            <person name="Engel P."/>
        </authorList>
    </citation>
    <scope>NUCLEOTIDE SEQUENCE [LARGE SCALE GENOMIC DNA]</scope>
    <source>
        <strain evidence="14 15">PEB0149</strain>
    </source>
</reference>
<keyword evidence="4 12" id="KW-0808">Transferase</keyword>
<dbReference type="EMBL" id="LXYT01000003">
    <property type="protein sequence ID" value="OLY42841.1"/>
    <property type="molecule type" value="Genomic_DNA"/>
</dbReference>
<evidence type="ECO:0000256" key="7">
    <source>
        <dbReference type="ARBA" id="ARBA00022777"/>
    </source>
</evidence>
<dbReference type="SUPFAM" id="SSF52540">
    <property type="entry name" value="P-loop containing nucleoside triphosphate hydrolases"/>
    <property type="match status" value="1"/>
</dbReference>
<evidence type="ECO:0000256" key="11">
    <source>
        <dbReference type="ARBA" id="ARBA00057735"/>
    </source>
</evidence>
<protein>
    <recommendedName>
        <fullName evidence="3 12">Thymidylate kinase</fullName>
        <ecNumber evidence="2 12">2.7.4.9</ecNumber>
    </recommendedName>
    <alternativeName>
        <fullName evidence="9 12">dTMP kinase</fullName>
    </alternativeName>
</protein>
<evidence type="ECO:0000256" key="6">
    <source>
        <dbReference type="ARBA" id="ARBA00022741"/>
    </source>
</evidence>
<dbReference type="HAMAP" id="MF_00165">
    <property type="entry name" value="Thymidylate_kinase"/>
    <property type="match status" value="1"/>
</dbReference>
<comment type="similarity">
    <text evidence="1 12">Belongs to the thymidylate kinase family.</text>
</comment>
<keyword evidence="6 12" id="KW-0547">Nucleotide-binding</keyword>
<dbReference type="GO" id="GO:0006235">
    <property type="term" value="P:dTTP biosynthetic process"/>
    <property type="evidence" value="ECO:0007669"/>
    <property type="project" value="UniProtKB-UniRule"/>
</dbReference>
<evidence type="ECO:0000256" key="3">
    <source>
        <dbReference type="ARBA" id="ARBA00017144"/>
    </source>
</evidence>
<evidence type="ECO:0000259" key="13">
    <source>
        <dbReference type="Pfam" id="PF02223"/>
    </source>
</evidence>
<dbReference type="PANTHER" id="PTHR10344:SF4">
    <property type="entry name" value="UMP-CMP KINASE 2, MITOCHONDRIAL"/>
    <property type="match status" value="1"/>
</dbReference>
<accession>A0A1R0F7A1</accession>
<dbReference type="InterPro" id="IPR018094">
    <property type="entry name" value="Thymidylate_kinase"/>
</dbReference>
<dbReference type="Proteomes" id="UP000187344">
    <property type="component" value="Unassembled WGS sequence"/>
</dbReference>
<dbReference type="Pfam" id="PF02223">
    <property type="entry name" value="Thymidylate_kin"/>
    <property type="match status" value="1"/>
</dbReference>
<evidence type="ECO:0000256" key="4">
    <source>
        <dbReference type="ARBA" id="ARBA00022679"/>
    </source>
</evidence>
<feature type="domain" description="Thymidylate kinase-like" evidence="13">
    <location>
        <begin position="8"/>
        <end position="201"/>
    </location>
</feature>
<evidence type="ECO:0000256" key="8">
    <source>
        <dbReference type="ARBA" id="ARBA00022840"/>
    </source>
</evidence>
<sequence>MSGYFFTFEGGEGAGKSTQIRIVGDFLKTQGYEVVVTREPGGTAGSEAIRYVLLSGNAQCAGKRFEAALFAAARVDHINEIIAPALKQGKIVLCDRFIDSTRVYQGDGEKDERGYLTILEKLATIGHTPDITFILDIPAKVGMERANKRRNDRLTVDRFEKDNLTIQEARRQAFLEIARSEPERCRIIDASRNIDEIAKDIENITLRFLIGKKDAGTGNAKTV</sequence>
<dbReference type="GO" id="GO:0006227">
    <property type="term" value="P:dUDP biosynthetic process"/>
    <property type="evidence" value="ECO:0007669"/>
    <property type="project" value="TreeGrafter"/>
</dbReference>
<comment type="function">
    <text evidence="11 12">Phosphorylation of dTMP to form dTDP in both de novo and salvage pathways of dTTP synthesis.</text>
</comment>
<dbReference type="InterPro" id="IPR039430">
    <property type="entry name" value="Thymidylate_kin-like_dom"/>
</dbReference>
<dbReference type="GO" id="GO:0005524">
    <property type="term" value="F:ATP binding"/>
    <property type="evidence" value="ECO:0007669"/>
    <property type="project" value="UniProtKB-UniRule"/>
</dbReference>
<dbReference type="PROSITE" id="PS01331">
    <property type="entry name" value="THYMIDYLATE_KINASE"/>
    <property type="match status" value="1"/>
</dbReference>
<dbReference type="InterPro" id="IPR027417">
    <property type="entry name" value="P-loop_NTPase"/>
</dbReference>
<dbReference type="InterPro" id="IPR018095">
    <property type="entry name" value="Thymidylate_kin_CS"/>
</dbReference>
<keyword evidence="7 12" id="KW-0418">Kinase</keyword>
<evidence type="ECO:0000256" key="5">
    <source>
        <dbReference type="ARBA" id="ARBA00022727"/>
    </source>
</evidence>
<dbReference type="PANTHER" id="PTHR10344">
    <property type="entry name" value="THYMIDYLATE KINASE"/>
    <property type="match status" value="1"/>
</dbReference>
<dbReference type="GO" id="GO:0004798">
    <property type="term" value="F:dTMP kinase activity"/>
    <property type="evidence" value="ECO:0007669"/>
    <property type="project" value="UniProtKB-UniRule"/>
</dbReference>
<dbReference type="OrthoDB" id="9774907at2"/>
<evidence type="ECO:0000256" key="12">
    <source>
        <dbReference type="HAMAP-Rule" id="MF_00165"/>
    </source>
</evidence>
<dbReference type="GO" id="GO:0005829">
    <property type="term" value="C:cytosol"/>
    <property type="evidence" value="ECO:0007669"/>
    <property type="project" value="TreeGrafter"/>
</dbReference>
<dbReference type="GO" id="GO:0006233">
    <property type="term" value="P:dTDP biosynthetic process"/>
    <property type="evidence" value="ECO:0007669"/>
    <property type="project" value="InterPro"/>
</dbReference>
<evidence type="ECO:0000313" key="15">
    <source>
        <dbReference type="Proteomes" id="UP000187344"/>
    </source>
</evidence>
<keyword evidence="5 12" id="KW-0545">Nucleotide biosynthesis</keyword>
<name>A0A1R0F7A1_9HYPH</name>
<dbReference type="FunFam" id="3.40.50.300:FF:000225">
    <property type="entry name" value="Thymidylate kinase"/>
    <property type="match status" value="1"/>
</dbReference>
<proteinExistence type="inferred from homology"/>
<dbReference type="RefSeq" id="WP_075870677.1">
    <property type="nucleotide sequence ID" value="NZ_CAMKXQ010000003.1"/>
</dbReference>
<feature type="binding site" evidence="12">
    <location>
        <begin position="10"/>
        <end position="17"/>
    </location>
    <ligand>
        <name>ATP</name>
        <dbReference type="ChEBI" id="CHEBI:30616"/>
    </ligand>
</feature>
<organism evidence="14 15">
    <name type="scientific">Bartonella apis</name>
    <dbReference type="NCBI Taxonomy" id="1686310"/>
    <lineage>
        <taxon>Bacteria</taxon>
        <taxon>Pseudomonadati</taxon>
        <taxon>Pseudomonadota</taxon>
        <taxon>Alphaproteobacteria</taxon>
        <taxon>Hyphomicrobiales</taxon>
        <taxon>Bartonellaceae</taxon>
        <taxon>Bartonella</taxon>
    </lineage>
</organism>
<evidence type="ECO:0000313" key="14">
    <source>
        <dbReference type="EMBL" id="OLY42841.1"/>
    </source>
</evidence>
<keyword evidence="15" id="KW-1185">Reference proteome</keyword>
<dbReference type="EC" id="2.7.4.9" evidence="2 12"/>
<gene>
    <name evidence="12" type="primary">tmk</name>
    <name evidence="14" type="ORF">PEB0149_002530</name>
</gene>
<dbReference type="Gene3D" id="3.40.50.300">
    <property type="entry name" value="P-loop containing nucleotide triphosphate hydrolases"/>
    <property type="match status" value="1"/>
</dbReference>
<dbReference type="AlphaFoldDB" id="A0A1R0F7A1"/>
<keyword evidence="8 12" id="KW-0067">ATP-binding</keyword>
<comment type="catalytic activity">
    <reaction evidence="10 12">
        <text>dTMP + ATP = dTDP + ADP</text>
        <dbReference type="Rhea" id="RHEA:13517"/>
        <dbReference type="ChEBI" id="CHEBI:30616"/>
        <dbReference type="ChEBI" id="CHEBI:58369"/>
        <dbReference type="ChEBI" id="CHEBI:63528"/>
        <dbReference type="ChEBI" id="CHEBI:456216"/>
        <dbReference type="EC" id="2.7.4.9"/>
    </reaction>
</comment>
<comment type="caution">
    <text evidence="14">The sequence shown here is derived from an EMBL/GenBank/DDBJ whole genome shotgun (WGS) entry which is preliminary data.</text>
</comment>
<dbReference type="GeneID" id="92992535"/>
<dbReference type="NCBIfam" id="TIGR00041">
    <property type="entry name" value="DTMP_kinase"/>
    <property type="match status" value="1"/>
</dbReference>
<dbReference type="CDD" id="cd01672">
    <property type="entry name" value="TMPK"/>
    <property type="match status" value="1"/>
</dbReference>
<evidence type="ECO:0000256" key="2">
    <source>
        <dbReference type="ARBA" id="ARBA00012980"/>
    </source>
</evidence>
<evidence type="ECO:0000256" key="10">
    <source>
        <dbReference type="ARBA" id="ARBA00048743"/>
    </source>
</evidence>